<dbReference type="GO" id="GO:0030427">
    <property type="term" value="C:site of polarized growth"/>
    <property type="evidence" value="ECO:0007669"/>
    <property type="project" value="TreeGrafter"/>
</dbReference>
<dbReference type="InterPro" id="IPR025481">
    <property type="entry name" value="Cell_Morphogen_C"/>
</dbReference>
<sequence>MKRQFHDELSLAGSQIAVLETAMAIAARVSIDSLHLRTVYSYCASSFLPNGPYRVTRHLHCGAKQTAEAAAHQKGCSRPPHRESLRPTCLALLHWQGWLQMAPSQSPSDSLVVAEETAEPEAVWDRPGRSRYSPSRTRRPSRSRESSADTLVAPRSALSRPDRPSADLIKSPAYGHHRQTSIVHGIQHSPNGSLNAASGPLSPQMIAAVGSERPEMQSVAARLEADSSRPNTALAAPVANPNGFPMERSASAADTSPPGAAQRKHERMQSKSRRDAPAHQPHPSRHHRDDQKTVGEYALHVLFTSFIAQAEEKLNECITVPFDPEPQIERICGPGVDAAFDQLIVALGHIASPKPKALIDSMMLWRKSKSDAANEARGQLRNHHPGGPLLRRNTEPSQVGLTGPDGVPHTTASTFSKQEHVAQQERRSTVSIYILCRVLLEVIKESNLTSITPEMEDKLESIIFGQLKIADSEQLIISPLKLANWNLFAQLLGYMSNINFAGVTRRFIEDLENSLQDRVVRSPTASGGRDLEGKVDLVLGGMKHLRIKVSPEGAWEESCDFLASLGRLFDRSRGPRVKTAFCQVIETLLLPIAAKASNSHLLHPKWTEVVAAIAPRLGQMFLKPRHWTVAFPLTATLLCVSSPDNFATQWLHLVSSLQPKAKDRTSRPLCLQVISRLIWTYLYRTNDNLQSAARKLDDVMKLVLPSSKRSVISSDPAVTEPLIQIIRIIGFKYPEHCFRTIIFPLINAELFVVNKELRVEQLDPDRVVVGIRAFLCIMSDLERGEQGRPPFPRYPEAAWSAYRLPSPAMLSPSRHTPLSGTPSASDEEGVSRPVLTHVLSDGVREYYLQFCQILGKITIACDNTFGGQAALDEKFNSPGPKTPITETFNFSRRDEHQSAADQKHAFYELLHVAVQALPRCLSVDIPFNSLINLLCTGTAHLQNNIAESSANSLKAIARHSHAQQVTMGFARFIFNFDDRYSTMSDGGMLGVGHIENTLRLYVELLQIWIEEIRQKSRDAAAPQADGSASDKRAKKLDLSTVWAEVDQAEARGLFFLCSQSHRVRRFAVTVLRLITEFDRALAKDEAEDKESLRLINILENDSSQVMDFNDEHLSVAERSRLQRGLQTTNSKGVVVELCTSDVTYDTTLWFKIFPNLIRIAFDKCPFAVAMCRDLICNRILQMYRPITLLSEPSRGLYYGSEQTNGRMPTRSPAAQPEVLIEQWKLYLIFACSTLADPGAQTPSSAKEAQHVRKTAKPAPGDGIVTARTLFKYLIPLLSSTSASVRDAVVVAMGSINIHIYRTLLEELQGHASRCNDDGRARIHQRTNSAPRRNRKMDLLRTEITHVFKLTSHFLREPQVYQSEFFLSNLTSYAKDLKLFLMDGEVQMDWEFQKLRRHYCGLMEALFEGINKSKDPSRWMTFESRKSAFSLMEDWCGFSPNQNQIQAREDTMRQSLIDQQGLGERGGLTAAMEIEKRNLRTAALSAMAALCGGPISVTTESGVTLQFDMRRMLHWIETIFNNGSDRMNVTGRRALKNLIVHNQEYPYLLEHCIGRCYLAELPKALGSYFSVAVGVLQEQGGYPCPFWKVLGLGLFSLGNDLSEIRSKSSTMLRTMEARQQRNSKIQDFDISISDKTQAVYKLAQFEISKRLAKQHAELAFHVVSEFTYYFKDLQPAAQRNVIAVVLPWIQTIELRLDPNGGPTAQSYNLLANLLELTIKSGAALHNEVQALWQALATGPYPGNVRLVLDFIMQLCLERREQNFVEYAKQIVVFLSTTTSTPGIKVVEFLLMQINPRAMVPNEKREAIPLPPDVNNLPYCADLSEVLPIGTKQAGFSLGQLSLILLVDLMVSPVQLTPDNIPLLLQVVTVLWDHYTPLVQEQAREMLVHLIHELVISCMDDDPQGTPKEPIEDLVDLVRRHDRSVVWGYEDSNGKVENEENKVPPGMEFLTAEVVKTFEKTFPGIKEQWGRLSLTWATSCPVRHLACRSFQIFRCVLASLDQYMLGDMLVRLSNTIADEDPEIQSFSMEILTTLKTLMAKLDSDRLLTFPQLFWTTCACLESINEREFLEAVEMLNELLRKVDLRSTNVRRIMADGQPERWEGQFEGIQPLLYKGLRLVRLPGDGLVGDDNRLFFALLANFPRFLRHLDSGTGPAADEACVKTARILLGETDKQGLGAVGLALDNYVNGKIRDGDDFLGQLFAGIKACYLPRMEFTMVTFLMGLVTNSLTWVKLHTMRILCVVIPAVDMRSPELSSHGSDLISPLLRLLQTDLCMEALKVLDNIMTMSGSHMDKHHLRMSMTRSSSRAVRKEYERTQSLFGIPEPSGWSIPVPAKKTELTRANIHAAFYMCKSTEGSSVEPTPTSEVEFHTEDFPYGYYDALPERTETMLSDEGRAEAIGADLVTKLDSLDDFFDEPSSPHTDDDGRSSRTITEFTPDSYESGTELYDEQILPILHEASNNTSFQNGFADRPIFTPRDVPTNTMNPGAFTAGMPPRPGLHSRSVTSPSTSGPFHPLSGGGDTMVSDDDYLSGGFSDAEDERADTRNMDGAFFLESMIKGTRQGPHAGARRFISRSRDEASREKTVTPRVPNKMFSTKVPGPGDGV</sequence>
<feature type="region of interest" description="Disordered" evidence="1">
    <location>
        <begin position="2410"/>
        <end position="2441"/>
    </location>
</feature>
<dbReference type="OrthoDB" id="6287725at2759"/>
<feature type="compositionally biased region" description="Basic and acidic residues" evidence="1">
    <location>
        <begin position="2572"/>
        <end position="2583"/>
    </location>
</feature>
<organism evidence="5 6">
    <name type="scientific">Ophiocordyceps unilateralis</name>
    <name type="common">Zombie-ant fungus</name>
    <name type="synonym">Torrubia unilateralis</name>
    <dbReference type="NCBI Taxonomy" id="268505"/>
    <lineage>
        <taxon>Eukaryota</taxon>
        <taxon>Fungi</taxon>
        <taxon>Dikarya</taxon>
        <taxon>Ascomycota</taxon>
        <taxon>Pezizomycotina</taxon>
        <taxon>Sordariomycetes</taxon>
        <taxon>Hypocreomycetidae</taxon>
        <taxon>Hypocreales</taxon>
        <taxon>Ophiocordycipitaceae</taxon>
        <taxon>Ophiocordyceps</taxon>
    </lineage>
</organism>
<dbReference type="InterPro" id="IPR039867">
    <property type="entry name" value="Furry/Tao3/Mor2"/>
</dbReference>
<dbReference type="PANTHER" id="PTHR12295">
    <property type="entry name" value="FURRY-RELATED"/>
    <property type="match status" value="1"/>
</dbReference>
<feature type="region of interest" description="Disordered" evidence="1">
    <location>
        <begin position="2560"/>
        <end position="2603"/>
    </location>
</feature>
<feature type="compositionally biased region" description="Polar residues" evidence="1">
    <location>
        <begin position="813"/>
        <end position="824"/>
    </location>
</feature>
<dbReference type="Pfam" id="PF14228">
    <property type="entry name" value="MOR2-PAG1_mid"/>
    <property type="match status" value="3"/>
</dbReference>
<dbReference type="GO" id="GO:0005938">
    <property type="term" value="C:cell cortex"/>
    <property type="evidence" value="ECO:0007669"/>
    <property type="project" value="TreeGrafter"/>
</dbReference>
<dbReference type="InterPro" id="IPR025614">
    <property type="entry name" value="Cell_morpho_N"/>
</dbReference>
<feature type="compositionally biased region" description="Polar residues" evidence="1">
    <location>
        <begin position="2500"/>
        <end position="2509"/>
    </location>
</feature>
<dbReference type="Pfam" id="PF14222">
    <property type="entry name" value="MOR2-PAG1_N"/>
    <property type="match status" value="1"/>
</dbReference>
<dbReference type="EMBL" id="LAZP02000428">
    <property type="protein sequence ID" value="PFH57290.1"/>
    <property type="molecule type" value="Genomic_DNA"/>
</dbReference>
<dbReference type="SUPFAM" id="SSF48371">
    <property type="entry name" value="ARM repeat"/>
    <property type="match status" value="1"/>
</dbReference>
<protein>
    <recommendedName>
        <fullName evidence="7">Cell morphogenesis protein N-terminal domain-containing protein</fullName>
    </recommendedName>
</protein>
<dbReference type="PANTHER" id="PTHR12295:SF30">
    <property type="entry name" value="PROTEIN FURRY"/>
    <property type="match status" value="1"/>
</dbReference>
<feature type="domain" description="Cell morphogenesis protein N-terminal" evidence="2">
    <location>
        <begin position="425"/>
        <end position="1009"/>
    </location>
</feature>
<feature type="compositionally biased region" description="Polar residues" evidence="1">
    <location>
        <begin position="2427"/>
        <end position="2440"/>
    </location>
</feature>
<dbReference type="GO" id="GO:0000902">
    <property type="term" value="P:cell morphogenesis"/>
    <property type="evidence" value="ECO:0007669"/>
    <property type="project" value="InterPro"/>
</dbReference>
<feature type="domain" description="Cell morphogenesis protein C-terminal" evidence="3">
    <location>
        <begin position="2048"/>
        <end position="2287"/>
    </location>
</feature>
<feature type="region of interest" description="Disordered" evidence="1">
    <location>
        <begin position="373"/>
        <end position="420"/>
    </location>
</feature>
<evidence type="ECO:0000256" key="1">
    <source>
        <dbReference type="SAM" id="MobiDB-lite"/>
    </source>
</evidence>
<comment type="caution">
    <text evidence="5">The sequence shown here is derived from an EMBL/GenBank/DDBJ whole genome shotgun (WGS) entry which is preliminary data.</text>
</comment>
<feature type="domain" description="Cell morphogenesis central region" evidence="4">
    <location>
        <begin position="1834"/>
        <end position="1999"/>
    </location>
</feature>
<feature type="region of interest" description="Disordered" evidence="1">
    <location>
        <begin position="2489"/>
        <end position="2510"/>
    </location>
</feature>
<evidence type="ECO:0000313" key="5">
    <source>
        <dbReference type="EMBL" id="PFH57290.1"/>
    </source>
</evidence>
<feature type="region of interest" description="Disordered" evidence="1">
    <location>
        <begin position="810"/>
        <end position="830"/>
    </location>
</feature>
<feature type="region of interest" description="Disordered" evidence="1">
    <location>
        <begin position="221"/>
        <end position="291"/>
    </location>
</feature>
<feature type="compositionally biased region" description="Basic and acidic residues" evidence="1">
    <location>
        <begin position="267"/>
        <end position="277"/>
    </location>
</feature>
<reference evidence="5 6" key="1">
    <citation type="journal article" date="2015" name="BMC Genomics">
        <title>Gene expression during zombie ant biting behavior reflects the complexity underlying fungal parasitic behavioral manipulation.</title>
        <authorList>
            <person name="de Bekker C."/>
            <person name="Ohm R.A."/>
            <person name="Loreto R.G."/>
            <person name="Sebastian A."/>
            <person name="Albert I."/>
            <person name="Merrow M."/>
            <person name="Brachmann A."/>
            <person name="Hughes D.P."/>
        </authorList>
    </citation>
    <scope>NUCLEOTIDE SEQUENCE [LARGE SCALE GENOMIC DNA]</scope>
    <source>
        <strain evidence="5 6">SC16a</strain>
    </source>
</reference>
<keyword evidence="6" id="KW-1185">Reference proteome</keyword>
<evidence type="ECO:0000259" key="4">
    <source>
        <dbReference type="Pfam" id="PF14228"/>
    </source>
</evidence>
<name>A0A2A9P8V5_OPHUN</name>
<reference evidence="5 6" key="2">
    <citation type="journal article" date="2017" name="Sci. Rep.">
        <title>Ant-infecting Ophiocordyceps genomes reveal a high diversity of potential behavioral manipulation genes and a possible major role for enterotoxins.</title>
        <authorList>
            <person name="de Bekker C."/>
            <person name="Ohm R.A."/>
            <person name="Evans H.C."/>
            <person name="Brachmann A."/>
            <person name="Hughes D.P."/>
        </authorList>
    </citation>
    <scope>NUCLEOTIDE SEQUENCE [LARGE SCALE GENOMIC DNA]</scope>
    <source>
        <strain evidence="5 6">SC16a</strain>
    </source>
</reference>
<feature type="region of interest" description="Disordered" evidence="1">
    <location>
        <begin position="109"/>
        <end position="173"/>
    </location>
</feature>
<dbReference type="InterPro" id="IPR016024">
    <property type="entry name" value="ARM-type_fold"/>
</dbReference>
<dbReference type="STRING" id="268505.A0A2A9P8V5"/>
<feature type="domain" description="Cell morphogenesis central region" evidence="4">
    <location>
        <begin position="1048"/>
        <end position="1527"/>
    </location>
</feature>
<proteinExistence type="predicted"/>
<accession>A0A2A9P8V5</accession>
<dbReference type="Pfam" id="PF14225">
    <property type="entry name" value="MOR2-PAG1_C"/>
    <property type="match status" value="1"/>
</dbReference>
<dbReference type="Proteomes" id="UP000037136">
    <property type="component" value="Unassembled WGS sequence"/>
</dbReference>
<gene>
    <name evidence="5" type="ORF">XA68_15249</name>
</gene>
<evidence type="ECO:0000313" key="6">
    <source>
        <dbReference type="Proteomes" id="UP000037136"/>
    </source>
</evidence>
<feature type="domain" description="Cell morphogenesis central region" evidence="4">
    <location>
        <begin position="1530"/>
        <end position="1761"/>
    </location>
</feature>
<evidence type="ECO:0008006" key="7">
    <source>
        <dbReference type="Google" id="ProtNLM"/>
    </source>
</evidence>
<evidence type="ECO:0000259" key="2">
    <source>
        <dbReference type="Pfam" id="PF14222"/>
    </source>
</evidence>
<evidence type="ECO:0000259" key="3">
    <source>
        <dbReference type="Pfam" id="PF14225"/>
    </source>
</evidence>
<dbReference type="InterPro" id="IPR029473">
    <property type="entry name" value="MOR2-PAG1_mid"/>
</dbReference>